<name>A0A437LZL5_9PROT</name>
<feature type="transmembrane region" description="Helical" evidence="1">
    <location>
        <begin position="88"/>
        <end position="113"/>
    </location>
</feature>
<organism evidence="2 3">
    <name type="scientific">Rhodovarius crocodyli</name>
    <dbReference type="NCBI Taxonomy" id="1979269"/>
    <lineage>
        <taxon>Bacteria</taxon>
        <taxon>Pseudomonadati</taxon>
        <taxon>Pseudomonadota</taxon>
        <taxon>Alphaproteobacteria</taxon>
        <taxon>Acetobacterales</taxon>
        <taxon>Roseomonadaceae</taxon>
        <taxon>Rhodovarius</taxon>
    </lineage>
</organism>
<gene>
    <name evidence="2" type="ORF">EOD42_23165</name>
</gene>
<accession>A0A437LZL5</accession>
<evidence type="ECO:0000313" key="2">
    <source>
        <dbReference type="EMBL" id="RVT90704.1"/>
    </source>
</evidence>
<dbReference type="Proteomes" id="UP000282957">
    <property type="component" value="Unassembled WGS sequence"/>
</dbReference>
<dbReference type="AlphaFoldDB" id="A0A437LZL5"/>
<comment type="caution">
    <text evidence="2">The sequence shown here is derived from an EMBL/GenBank/DDBJ whole genome shotgun (WGS) entry which is preliminary data.</text>
</comment>
<keyword evidence="1" id="KW-1133">Transmembrane helix</keyword>
<dbReference type="OrthoDB" id="7283648at2"/>
<keyword evidence="1" id="KW-0812">Transmembrane</keyword>
<keyword evidence="3" id="KW-1185">Reference proteome</keyword>
<dbReference type="InterPro" id="IPR021265">
    <property type="entry name" value="DUF2842"/>
</dbReference>
<dbReference type="EMBL" id="SACL01000012">
    <property type="protein sequence ID" value="RVT90704.1"/>
    <property type="molecule type" value="Genomic_DNA"/>
</dbReference>
<protein>
    <submittedName>
        <fullName evidence="2">DUF2842 domain-containing protein</fullName>
    </submittedName>
</protein>
<evidence type="ECO:0000256" key="1">
    <source>
        <dbReference type="SAM" id="Phobius"/>
    </source>
</evidence>
<dbReference type="Pfam" id="PF11003">
    <property type="entry name" value="DUF2842"/>
    <property type="match status" value="1"/>
</dbReference>
<feature type="transmembrane region" description="Helical" evidence="1">
    <location>
        <begin position="56"/>
        <end position="76"/>
    </location>
</feature>
<sequence length="123" mass="13415">MPGLGKSGMPRICAFRSMLGSATVSAGIVRVQLLELGRLACSAALAHGPTMSRPMLATLIGLIGFALYVALVMWLADWVLLWHWAAQVPFFAVAGVAWVWPVMRLMYWGAGVAPPPKGRRRRR</sequence>
<keyword evidence="1" id="KW-0472">Membrane</keyword>
<proteinExistence type="predicted"/>
<evidence type="ECO:0000313" key="3">
    <source>
        <dbReference type="Proteomes" id="UP000282957"/>
    </source>
</evidence>
<reference evidence="2 3" key="1">
    <citation type="submission" date="2019-01" db="EMBL/GenBank/DDBJ databases">
        <authorList>
            <person name="Chen W.-M."/>
        </authorList>
    </citation>
    <scope>NUCLEOTIDE SEQUENCE [LARGE SCALE GENOMIC DNA]</scope>
    <source>
        <strain evidence="2 3">CCP-6</strain>
    </source>
</reference>